<organism evidence="3 4">
    <name type="scientific">Aceticella autotrophica</name>
    <dbReference type="NCBI Taxonomy" id="2755338"/>
    <lineage>
        <taxon>Bacteria</taxon>
        <taxon>Bacillati</taxon>
        <taxon>Bacillota</taxon>
        <taxon>Clostridia</taxon>
        <taxon>Thermoanaerobacterales</taxon>
        <taxon>Thermoanaerobacteraceae</taxon>
        <taxon>Aceticella</taxon>
    </lineage>
</organism>
<dbReference type="Gene3D" id="3.30.420.40">
    <property type="match status" value="2"/>
</dbReference>
<keyword evidence="4" id="KW-1185">Reference proteome</keyword>
<reference evidence="3" key="1">
    <citation type="submission" date="2020-08" db="EMBL/GenBank/DDBJ databases">
        <title>Genomic insights into the carbon and energy metabolism of the first obligate autotrophic acetogenic bacterium Aceticella autotrophica gen. nov., sp. nov.</title>
        <authorList>
            <person name="Toshchakov S.V."/>
            <person name="Elcheninov A.G."/>
            <person name="Kublanov I.V."/>
            <person name="Frolov E.N."/>
            <person name="Lebedinsky A.V."/>
        </authorList>
    </citation>
    <scope>NUCLEOTIDE SEQUENCE</scope>
    <source>
        <strain evidence="3">3443-3Ac</strain>
    </source>
</reference>
<protein>
    <submittedName>
        <fullName evidence="3">ParM/StbA family protein</fullName>
    </submittedName>
</protein>
<dbReference type="InterPro" id="IPR049067">
    <property type="entry name" value="MreB-like_C"/>
</dbReference>
<evidence type="ECO:0000313" key="4">
    <source>
        <dbReference type="Proteomes" id="UP000671913"/>
    </source>
</evidence>
<dbReference type="Pfam" id="PF17989">
    <property type="entry name" value="ALP_N"/>
    <property type="match status" value="1"/>
</dbReference>
<sequence>MFKTALDLGYGYVKGINEKGKQILFPSLVGNAYQRNFTGLFGQRFNHIIDNMHVVLNNGREKQEEYFIGELARREGRNVSYVFDEDKVNHPNTKALLASASALLFPEDEQPIHLVSGLPLEQYVHQRNEFKDMIKNFSAIVEFKGYDFLKAIKFDKVTIFPQAAGAVYYAIMDNLQKYFIKGSYIGLIDIGYKTTDYIVFVVDEKLSLREDLSGTFNIGMFVLNNAADKLFTQKTGSKLDISELMQLVSEGSIFYKGKVLNFEEELNEVKSEISRVIQDRIKAVWGNKLDFFNTIFFAGGGGLRLFESLKDVYENTVLVKNSQFANAKGFLKVAEIEEKKGN</sequence>
<evidence type="ECO:0000259" key="2">
    <source>
        <dbReference type="Pfam" id="PF21522"/>
    </source>
</evidence>
<dbReference type="CDD" id="cd24025">
    <property type="entry name" value="ASKHA_NBD_ParM_pCBH-like"/>
    <property type="match status" value="1"/>
</dbReference>
<evidence type="ECO:0000259" key="1">
    <source>
        <dbReference type="Pfam" id="PF17989"/>
    </source>
</evidence>
<evidence type="ECO:0000313" key="3">
    <source>
        <dbReference type="EMBL" id="QSZ27610.1"/>
    </source>
</evidence>
<dbReference type="InterPro" id="IPR040607">
    <property type="entry name" value="ALP_N"/>
</dbReference>
<proteinExistence type="predicted"/>
<dbReference type="EMBL" id="CP060096">
    <property type="protein sequence ID" value="QSZ27610.1"/>
    <property type="molecule type" value="Genomic_DNA"/>
</dbReference>
<dbReference type="Proteomes" id="UP000671913">
    <property type="component" value="Chromosome"/>
</dbReference>
<dbReference type="RefSeq" id="WP_284680314.1">
    <property type="nucleotide sequence ID" value="NZ_CP060096.1"/>
</dbReference>
<feature type="domain" description="Actin homologue MreB-like C-terminal" evidence="2">
    <location>
        <begin position="187"/>
        <end position="310"/>
    </location>
</feature>
<accession>A0A975GAS4</accession>
<dbReference type="Pfam" id="PF21522">
    <property type="entry name" value="MreB-like_C"/>
    <property type="match status" value="1"/>
</dbReference>
<feature type="domain" description="Actin-like protein N-terminal" evidence="1">
    <location>
        <begin position="5"/>
        <end position="165"/>
    </location>
</feature>
<dbReference type="AlphaFoldDB" id="A0A975GAS4"/>
<dbReference type="InterPro" id="IPR043129">
    <property type="entry name" value="ATPase_NBD"/>
</dbReference>
<name>A0A975GAS4_9THEO</name>
<gene>
    <name evidence="3" type="ORF">ACETAC_01465</name>
</gene>
<dbReference type="KEGG" id="aaut:ACETAC_01465"/>
<dbReference type="SUPFAM" id="SSF53067">
    <property type="entry name" value="Actin-like ATPase domain"/>
    <property type="match status" value="2"/>
</dbReference>